<dbReference type="InParanoid" id="A0A1S0UI63"/>
<dbReference type="RefSeq" id="XP_020306099.1">
    <property type="nucleotide sequence ID" value="XM_020450250.1"/>
</dbReference>
<dbReference type="OMA" id="SAAFRCY"/>
<dbReference type="KEGG" id="loa:LOAG_17590"/>
<dbReference type="SUPFAM" id="SSF63748">
    <property type="entry name" value="Tudor/PWWP/MBT"/>
    <property type="match status" value="1"/>
</dbReference>
<dbReference type="OrthoDB" id="5862676at2759"/>
<name>A0A1S0UI63_LOALO</name>
<dbReference type="GeneID" id="31251697"/>
<reference evidence="2" key="1">
    <citation type="submission" date="2012-04" db="EMBL/GenBank/DDBJ databases">
        <title>The Genome Sequence of Loa loa.</title>
        <authorList>
            <consortium name="The Broad Institute Genome Sequencing Platform"/>
            <consortium name="Broad Institute Genome Sequencing Center for Infectious Disease"/>
            <person name="Nutman T.B."/>
            <person name="Fink D.L."/>
            <person name="Russ C."/>
            <person name="Young S."/>
            <person name="Zeng Q."/>
            <person name="Gargeya S."/>
            <person name="Alvarado L."/>
            <person name="Berlin A."/>
            <person name="Chapman S.B."/>
            <person name="Chen Z."/>
            <person name="Freedman E."/>
            <person name="Gellesch M."/>
            <person name="Goldberg J."/>
            <person name="Griggs A."/>
            <person name="Gujja S."/>
            <person name="Heilman E.R."/>
            <person name="Heiman D."/>
            <person name="Howarth C."/>
            <person name="Mehta T."/>
            <person name="Neiman D."/>
            <person name="Pearson M."/>
            <person name="Roberts A."/>
            <person name="Saif S."/>
            <person name="Shea T."/>
            <person name="Shenoy N."/>
            <person name="Sisk P."/>
            <person name="Stolte C."/>
            <person name="Sykes S."/>
            <person name="White J."/>
            <person name="Yandava C."/>
            <person name="Haas B."/>
            <person name="Henn M.R."/>
            <person name="Nusbaum C."/>
            <person name="Birren B."/>
        </authorList>
    </citation>
    <scope>NUCLEOTIDE SEQUENCE [LARGE SCALE GENOMIC DNA]</scope>
</reference>
<dbReference type="EMBL" id="JH712163">
    <property type="protein sequence ID" value="EJD75223.1"/>
    <property type="molecule type" value="Genomic_DNA"/>
</dbReference>
<protein>
    <recommendedName>
        <fullName evidence="1">Tudor domain-containing protein</fullName>
    </recommendedName>
</protein>
<evidence type="ECO:0000259" key="1">
    <source>
        <dbReference type="Pfam" id="PF00567"/>
    </source>
</evidence>
<dbReference type="CTD" id="31251697"/>
<sequence>MKEVRTIQRMNWNWIAENEAHVKSLWLRKDGFSVRLMARTKEPPVSLILPLDSCFDVRILRIDYARGFIFVRPLAEDDHYRELQQKLMKHSSAEHVRARNLNEDAIYLASKNGGVFRGTLIGKASAMNLLYGIDVGEMKFINAQSIHQLPVDLQSIPPLCFCGLLPNCTTSFDYVDLSLINENSICLCKIYKVLPEHFSDYPTAMYPPVVFIQLYKFTGDHNKYVEVIFERKLRTIKSNNEYFASQYAVSSESLVTKRRNRLKIEKPTNVFQGVSQTYDNFVKTDSNGPYGEMGDFTFKPYNVKVPSQVRAIVTAKIRRNVYWMRDADILSILSENLVDPRKYKSVNPVEWHNEMCCLVRLTRPFRECSPYDRFSVYRAIVTHFHKETDTCLAYLVDFGLSIVCNTKNLYNCKEQPAVIREISSAAFRCYVNRVLRQGSCERTTPKARPFCISHLIPIKFLNISKKLIDFIRKFSSPRQFLEL</sequence>
<organism evidence="2">
    <name type="scientific">Loa loa</name>
    <name type="common">Eye worm</name>
    <name type="synonym">Filaria loa</name>
    <dbReference type="NCBI Taxonomy" id="7209"/>
    <lineage>
        <taxon>Eukaryota</taxon>
        <taxon>Metazoa</taxon>
        <taxon>Ecdysozoa</taxon>
        <taxon>Nematoda</taxon>
        <taxon>Chromadorea</taxon>
        <taxon>Rhabditida</taxon>
        <taxon>Spirurina</taxon>
        <taxon>Spiruromorpha</taxon>
        <taxon>Filarioidea</taxon>
        <taxon>Onchocercidae</taxon>
        <taxon>Loa</taxon>
    </lineage>
</organism>
<accession>A0A1S0UI63</accession>
<dbReference type="Pfam" id="PF00567">
    <property type="entry name" value="TUDOR"/>
    <property type="match status" value="1"/>
</dbReference>
<dbReference type="AlphaFoldDB" id="A0A1S0UI63"/>
<feature type="domain" description="Tudor" evidence="1">
    <location>
        <begin position="50"/>
        <end position="161"/>
    </location>
</feature>
<gene>
    <name evidence="2" type="ORF">LOAG_17590</name>
</gene>
<proteinExistence type="predicted"/>
<evidence type="ECO:0000313" key="2">
    <source>
        <dbReference type="EMBL" id="EJD75223.1"/>
    </source>
</evidence>
<dbReference type="InterPro" id="IPR002999">
    <property type="entry name" value="Tudor"/>
</dbReference>